<dbReference type="PROSITE" id="PS50977">
    <property type="entry name" value="HTH_TETR_2"/>
    <property type="match status" value="1"/>
</dbReference>
<keyword evidence="7" id="KW-1185">Reference proteome</keyword>
<dbReference type="Pfam" id="PF00440">
    <property type="entry name" value="TetR_N"/>
    <property type="match status" value="1"/>
</dbReference>
<sequence>MRADAARRRRAIIETAVAMFRTNAIEDVTLESIAEHAGVGVATLYRNFPDRHSLHVACGAFALERVAQRARQAREEFAEDPQAAFDSFIKDVVSGGMGTLFPALAPSSLRDLPAEVAAERAQLIREADSLADLAIEAELVPADSTFFSVAAELVVITRTPPASVREIDPLVTDRLIDDWLLAKRARARA</sequence>
<dbReference type="HOGENOM" id="CLU_069356_17_3_11"/>
<dbReference type="RefSeq" id="WP_018021759.1">
    <property type="nucleotide sequence ID" value="NZ_AQUX01000003.1"/>
</dbReference>
<accession>A0A097IGD0</accession>
<dbReference type="SUPFAM" id="SSF46689">
    <property type="entry name" value="Homeodomain-like"/>
    <property type="match status" value="1"/>
</dbReference>
<dbReference type="AlphaFoldDB" id="A0A097IGD0"/>
<feature type="domain" description="HTH tetR-type" evidence="5">
    <location>
        <begin position="6"/>
        <end position="66"/>
    </location>
</feature>
<keyword evidence="2 4" id="KW-0238">DNA-binding</keyword>
<dbReference type="GO" id="GO:0003700">
    <property type="term" value="F:DNA-binding transcription factor activity"/>
    <property type="evidence" value="ECO:0007669"/>
    <property type="project" value="TreeGrafter"/>
</dbReference>
<feature type="DNA-binding region" description="H-T-H motif" evidence="4">
    <location>
        <begin position="29"/>
        <end position="48"/>
    </location>
</feature>
<dbReference type="Proteomes" id="UP000029914">
    <property type="component" value="Chromosome"/>
</dbReference>
<reference evidence="6 7" key="1">
    <citation type="submission" date="2013-09" db="EMBL/GenBank/DDBJ databases">
        <title>Complete genome sequence of Corynebacterium doosanense CAU 212(T) (=DSM 45436(T)), isolated from activated sludge.</title>
        <authorList>
            <person name="Schaffert L."/>
            <person name="Albersmeier A."/>
            <person name="Kalinowski J."/>
            <person name="Ruckert C."/>
        </authorList>
    </citation>
    <scope>NUCLEOTIDE SEQUENCE [LARGE SCALE GENOMIC DNA]</scope>
    <source>
        <strain evidence="6 7">CAU 212</strain>
    </source>
</reference>
<evidence type="ECO:0000313" key="6">
    <source>
        <dbReference type="EMBL" id="AIT61191.1"/>
    </source>
</evidence>
<keyword evidence="3" id="KW-0804">Transcription</keyword>
<dbReference type="EMBL" id="CP006764">
    <property type="protein sequence ID" value="AIT61191.1"/>
    <property type="molecule type" value="Genomic_DNA"/>
</dbReference>
<gene>
    <name evidence="6" type="ORF">CDOO_07875</name>
</gene>
<dbReference type="InterPro" id="IPR050109">
    <property type="entry name" value="HTH-type_TetR-like_transc_reg"/>
</dbReference>
<dbReference type="InterPro" id="IPR036271">
    <property type="entry name" value="Tet_transcr_reg_TetR-rel_C_sf"/>
</dbReference>
<dbReference type="PANTHER" id="PTHR30055">
    <property type="entry name" value="HTH-TYPE TRANSCRIPTIONAL REGULATOR RUTR"/>
    <property type="match status" value="1"/>
</dbReference>
<evidence type="ECO:0000259" key="5">
    <source>
        <dbReference type="PROSITE" id="PS50977"/>
    </source>
</evidence>
<dbReference type="GO" id="GO:0000976">
    <property type="term" value="F:transcription cis-regulatory region binding"/>
    <property type="evidence" value="ECO:0007669"/>
    <property type="project" value="TreeGrafter"/>
</dbReference>
<dbReference type="InterPro" id="IPR009057">
    <property type="entry name" value="Homeodomain-like_sf"/>
</dbReference>
<dbReference type="SUPFAM" id="SSF48498">
    <property type="entry name" value="Tetracyclin repressor-like, C-terminal domain"/>
    <property type="match status" value="1"/>
</dbReference>
<evidence type="ECO:0000256" key="4">
    <source>
        <dbReference type="PROSITE-ProRule" id="PRU00335"/>
    </source>
</evidence>
<evidence type="ECO:0000256" key="2">
    <source>
        <dbReference type="ARBA" id="ARBA00023125"/>
    </source>
</evidence>
<name>A0A097IGD0_9CORY</name>
<dbReference type="PANTHER" id="PTHR30055:SF234">
    <property type="entry name" value="HTH-TYPE TRANSCRIPTIONAL REGULATOR BETI"/>
    <property type="match status" value="1"/>
</dbReference>
<dbReference type="STRING" id="558173.CDOO_07875"/>
<dbReference type="Gene3D" id="1.10.357.10">
    <property type="entry name" value="Tetracycline Repressor, domain 2"/>
    <property type="match status" value="1"/>
</dbReference>
<protein>
    <submittedName>
        <fullName evidence="6">TetR family transcriptional regulator</fullName>
    </submittedName>
</protein>
<proteinExistence type="predicted"/>
<dbReference type="OrthoDB" id="9795011at2"/>
<evidence type="ECO:0000256" key="3">
    <source>
        <dbReference type="ARBA" id="ARBA00023163"/>
    </source>
</evidence>
<evidence type="ECO:0000256" key="1">
    <source>
        <dbReference type="ARBA" id="ARBA00023015"/>
    </source>
</evidence>
<dbReference type="InterPro" id="IPR001647">
    <property type="entry name" value="HTH_TetR"/>
</dbReference>
<dbReference type="eggNOG" id="COG1309">
    <property type="taxonomic scope" value="Bacteria"/>
</dbReference>
<dbReference type="KEGG" id="cdo:CDOO_07875"/>
<evidence type="ECO:0000313" key="7">
    <source>
        <dbReference type="Proteomes" id="UP000029914"/>
    </source>
</evidence>
<organism evidence="6 7">
    <name type="scientific">Corynebacterium doosanense CAU 212 = DSM 45436</name>
    <dbReference type="NCBI Taxonomy" id="558173"/>
    <lineage>
        <taxon>Bacteria</taxon>
        <taxon>Bacillati</taxon>
        <taxon>Actinomycetota</taxon>
        <taxon>Actinomycetes</taxon>
        <taxon>Mycobacteriales</taxon>
        <taxon>Corynebacteriaceae</taxon>
        <taxon>Corynebacterium</taxon>
    </lineage>
</organism>
<keyword evidence="1" id="KW-0805">Transcription regulation</keyword>